<gene>
    <name evidence="1" type="ORF">CBB_221</name>
</gene>
<organism evidence="1 2">
    <name type="scientific">Pectobacterium phage vB_PcaM_CBB</name>
    <dbReference type="NCBI Taxonomy" id="2772511"/>
    <lineage>
        <taxon>Viruses</taxon>
        <taxon>Duplodnaviria</taxon>
        <taxon>Heunggongvirae</taxon>
        <taxon>Uroviricota</taxon>
        <taxon>Caudoviricetes</taxon>
        <taxon>Mimasvirus</taxon>
        <taxon>Mimasvirus CBB</taxon>
    </lineage>
</organism>
<proteinExistence type="predicted"/>
<sequence length="195" mass="22355">MTRTDLAEMLLELQNVCFSGGAAGADRLFGLWASENDQDEIHFSFKGHKAHVRPETVLELPSEMLTCTEVTTQLRTANKSLGRSVPRFGYVYNLLARNSYQIYCTERVYTIGELVSPSQLDGGTAWAVQMYLDLPGDTKEIYHYDIIDHKVYKYCNETKQFVETETVPKPHGRWTGIGTRRATEEDLRNFEKKFE</sequence>
<evidence type="ECO:0000313" key="1">
    <source>
        <dbReference type="EMBL" id="AMM43786.1"/>
    </source>
</evidence>
<dbReference type="EMBL" id="KU574722">
    <property type="protein sequence ID" value="AMM43786.1"/>
    <property type="molecule type" value="Genomic_DNA"/>
</dbReference>
<accession>A0A1L2CUV2</accession>
<evidence type="ECO:0000313" key="2">
    <source>
        <dbReference type="Proteomes" id="UP000223891"/>
    </source>
</evidence>
<reference evidence="2" key="1">
    <citation type="submission" date="2016-01" db="EMBL/GenBank/DDBJ databases">
        <title>Isolation and Characterization of Enterobacteria phage CBB.</title>
        <authorList>
            <person name="Buttimer C.T.H."/>
            <person name="Hendrix H."/>
            <person name="Alexandre H."/>
            <person name="O'Mahony J."/>
            <person name="Lavigne R."/>
            <person name="Coffey A."/>
        </authorList>
    </citation>
    <scope>NUCLEOTIDE SEQUENCE [LARGE SCALE GENOMIC DNA]</scope>
</reference>
<keyword evidence="2" id="KW-1185">Reference proteome</keyword>
<name>A0A1L2CUV2_9CAUD</name>
<protein>
    <submittedName>
        <fullName evidence="1">Uncharacterized protein</fullName>
    </submittedName>
</protein>
<dbReference type="Proteomes" id="UP000223891">
    <property type="component" value="Segment"/>
</dbReference>